<name>A0A383VTA6_TETOB</name>
<evidence type="ECO:0000313" key="3">
    <source>
        <dbReference type="Proteomes" id="UP000256970"/>
    </source>
</evidence>
<feature type="region of interest" description="Disordered" evidence="1">
    <location>
        <begin position="1"/>
        <end position="44"/>
    </location>
</feature>
<evidence type="ECO:0008006" key="4">
    <source>
        <dbReference type="Google" id="ProtNLM"/>
    </source>
</evidence>
<accession>A0A383VTA6</accession>
<evidence type="ECO:0000313" key="2">
    <source>
        <dbReference type="EMBL" id="SZX68748.1"/>
    </source>
</evidence>
<feature type="compositionally biased region" description="Basic and acidic residues" evidence="1">
    <location>
        <begin position="1"/>
        <end position="13"/>
    </location>
</feature>
<dbReference type="STRING" id="3088.A0A383VTA6"/>
<dbReference type="Pfam" id="PF08855">
    <property type="entry name" value="DUF1825"/>
    <property type="match status" value="1"/>
</dbReference>
<reference evidence="2 3" key="1">
    <citation type="submission" date="2016-10" db="EMBL/GenBank/DDBJ databases">
        <authorList>
            <person name="Cai Z."/>
        </authorList>
    </citation>
    <scope>NUCLEOTIDE SEQUENCE [LARGE SCALE GENOMIC DNA]</scope>
</reference>
<feature type="compositionally biased region" description="Low complexity" evidence="1">
    <location>
        <begin position="14"/>
        <end position="26"/>
    </location>
</feature>
<dbReference type="EMBL" id="FNXT01000878">
    <property type="protein sequence ID" value="SZX68748.1"/>
    <property type="molecule type" value="Genomic_DNA"/>
</dbReference>
<gene>
    <name evidence="2" type="ORF">BQ4739_LOCUS9068</name>
</gene>
<dbReference type="Proteomes" id="UP000256970">
    <property type="component" value="Unassembled WGS sequence"/>
</dbReference>
<evidence type="ECO:0000256" key="1">
    <source>
        <dbReference type="SAM" id="MobiDB-lite"/>
    </source>
</evidence>
<sequence>MAEKTNPRLELSSRRYSSSSSGSSSSMHGRQQRHAASQAQQQLGSSRLLRHRPAAMDYGEAYENLFRSKVFQSEMVVKEFDSIMTELRRLSMMAARFPDFDLAGKEMFLDKMEEGTERYKLFMKRLELCDDAAAKEYLRYTNAQMLEGGFTLQAMFEGLTQSLGQYRSWLEEERRVSADPVKHQAFLAGFRQAWSNSAMGAIDMSVLAQMADPAMVVAAQKDPAFYKCIREISDNPTSETMSKWLDHPTIGPLVGAMWKSMQIARSRGQQ</sequence>
<protein>
    <recommendedName>
        <fullName evidence="4">STI1/HOP DP domain-containing protein</fullName>
    </recommendedName>
</protein>
<dbReference type="AlphaFoldDB" id="A0A383VTA6"/>
<dbReference type="InterPro" id="IPR014954">
    <property type="entry name" value="DUF1825"/>
</dbReference>
<keyword evidence="3" id="KW-1185">Reference proteome</keyword>
<organism evidence="2 3">
    <name type="scientific">Tetradesmus obliquus</name>
    <name type="common">Green alga</name>
    <name type="synonym">Acutodesmus obliquus</name>
    <dbReference type="NCBI Taxonomy" id="3088"/>
    <lineage>
        <taxon>Eukaryota</taxon>
        <taxon>Viridiplantae</taxon>
        <taxon>Chlorophyta</taxon>
        <taxon>core chlorophytes</taxon>
        <taxon>Chlorophyceae</taxon>
        <taxon>CS clade</taxon>
        <taxon>Sphaeropleales</taxon>
        <taxon>Scenedesmaceae</taxon>
        <taxon>Tetradesmus</taxon>
    </lineage>
</organism>
<proteinExistence type="predicted"/>
<feature type="compositionally biased region" description="Low complexity" evidence="1">
    <location>
        <begin position="34"/>
        <end position="44"/>
    </location>
</feature>